<evidence type="ECO:0000256" key="2">
    <source>
        <dbReference type="ARBA" id="ARBA00004555"/>
    </source>
</evidence>
<evidence type="ECO:0000256" key="11">
    <source>
        <dbReference type="ARBA" id="ARBA00022927"/>
    </source>
</evidence>
<dbReference type="GO" id="GO:0015031">
    <property type="term" value="P:protein transport"/>
    <property type="evidence" value="ECO:0007669"/>
    <property type="project" value="UniProtKB-KW"/>
</dbReference>
<keyword evidence="5" id="KW-0963">Cytoplasm</keyword>
<keyword evidence="13" id="KW-0333">Golgi apparatus</keyword>
<dbReference type="AlphaFoldDB" id="A0A340XTA4"/>
<feature type="domain" description="Arf-GAP" evidence="20">
    <location>
        <begin position="7"/>
        <end position="124"/>
    </location>
</feature>
<evidence type="ECO:0000259" key="20">
    <source>
        <dbReference type="PROSITE" id="PS50115"/>
    </source>
</evidence>
<dbReference type="OrthoDB" id="983479at2759"/>
<dbReference type="GO" id="GO:0016192">
    <property type="term" value="P:vesicle-mediated transport"/>
    <property type="evidence" value="ECO:0007669"/>
    <property type="project" value="UniProtKB-KW"/>
</dbReference>
<evidence type="ECO:0000256" key="16">
    <source>
        <dbReference type="ARBA" id="ARBA00077418"/>
    </source>
</evidence>
<evidence type="ECO:0000256" key="10">
    <source>
        <dbReference type="ARBA" id="ARBA00022892"/>
    </source>
</evidence>
<evidence type="ECO:0000313" key="22">
    <source>
        <dbReference type="RefSeq" id="XP_007462310.1"/>
    </source>
</evidence>
<reference evidence="22" key="1">
    <citation type="submission" date="2025-08" db="UniProtKB">
        <authorList>
            <consortium name="RefSeq"/>
        </authorList>
    </citation>
    <scope>IDENTIFICATION</scope>
</reference>
<feature type="compositionally biased region" description="Gly residues" evidence="19">
    <location>
        <begin position="376"/>
        <end position="386"/>
    </location>
</feature>
<accession>A0A340XTA4</accession>
<feature type="compositionally biased region" description="Low complexity" evidence="19">
    <location>
        <begin position="362"/>
        <end position="375"/>
    </location>
</feature>
<feature type="compositionally biased region" description="Polar residues" evidence="19">
    <location>
        <begin position="126"/>
        <end position="135"/>
    </location>
</feature>
<evidence type="ECO:0000256" key="4">
    <source>
        <dbReference type="ARBA" id="ARBA00022468"/>
    </source>
</evidence>
<dbReference type="FunCoup" id="A0A340XTA4">
    <property type="interactions" value="3225"/>
</dbReference>
<evidence type="ECO:0000256" key="19">
    <source>
        <dbReference type="SAM" id="MobiDB-lite"/>
    </source>
</evidence>
<evidence type="ECO:0000256" key="13">
    <source>
        <dbReference type="ARBA" id="ARBA00023034"/>
    </source>
</evidence>
<dbReference type="SUPFAM" id="SSF57863">
    <property type="entry name" value="ArfGap/RecO-like zinc finger"/>
    <property type="match status" value="1"/>
</dbReference>
<keyword evidence="4" id="KW-0343">GTPase activation</keyword>
<keyword evidence="9" id="KW-0862">Zinc</keyword>
<dbReference type="InterPro" id="IPR001164">
    <property type="entry name" value="ArfGAP_dom"/>
</dbReference>
<dbReference type="GO" id="GO:0000139">
    <property type="term" value="C:Golgi membrane"/>
    <property type="evidence" value="ECO:0007669"/>
    <property type="project" value="TreeGrafter"/>
</dbReference>
<dbReference type="PANTHER" id="PTHR46395">
    <property type="entry name" value="ADP-RIBOSYLATION FACTOR GTPASE-ACTIVATING PROTEIN 1"/>
    <property type="match status" value="1"/>
</dbReference>
<protein>
    <recommendedName>
        <fullName evidence="15">ADP-ribosylation factor GTPase-activating protein 1</fullName>
    </recommendedName>
    <alternativeName>
        <fullName evidence="17">ADP-ribosylation factor 1 GTPase-activating protein</fullName>
    </alternativeName>
    <alternativeName>
        <fullName evidence="16">ARF1-directed GTPase-activating protein</fullName>
    </alternativeName>
</protein>
<dbReference type="SMART" id="SM00105">
    <property type="entry name" value="ArfGap"/>
    <property type="match status" value="1"/>
</dbReference>
<gene>
    <name evidence="22" type="primary">ARFGAP1</name>
</gene>
<dbReference type="GO" id="GO:0005096">
    <property type="term" value="F:GTPase activator activity"/>
    <property type="evidence" value="ECO:0007669"/>
    <property type="project" value="UniProtKB-KW"/>
</dbReference>
<name>A0A340XTA4_LIPVE</name>
<keyword evidence="8 18" id="KW-0863">Zinc-finger</keyword>
<keyword evidence="3" id="KW-0813">Transport</keyword>
<evidence type="ECO:0000256" key="1">
    <source>
        <dbReference type="ARBA" id="ARBA00004496"/>
    </source>
</evidence>
<dbReference type="PANTHER" id="PTHR46395:SF1">
    <property type="entry name" value="ADP-RIBOSYLATION FACTOR GTPASE-ACTIVATING PROTEIN 1"/>
    <property type="match status" value="1"/>
</dbReference>
<evidence type="ECO:0000256" key="8">
    <source>
        <dbReference type="ARBA" id="ARBA00022771"/>
    </source>
</evidence>
<evidence type="ECO:0000256" key="14">
    <source>
        <dbReference type="ARBA" id="ARBA00058112"/>
    </source>
</evidence>
<evidence type="ECO:0000256" key="15">
    <source>
        <dbReference type="ARBA" id="ARBA00071258"/>
    </source>
</evidence>
<proteinExistence type="predicted"/>
<organism evidence="21 22">
    <name type="scientific">Lipotes vexillifer</name>
    <name type="common">Yangtze river dolphin</name>
    <dbReference type="NCBI Taxonomy" id="118797"/>
    <lineage>
        <taxon>Eukaryota</taxon>
        <taxon>Metazoa</taxon>
        <taxon>Chordata</taxon>
        <taxon>Craniata</taxon>
        <taxon>Vertebrata</taxon>
        <taxon>Euteleostomi</taxon>
        <taxon>Mammalia</taxon>
        <taxon>Eutheria</taxon>
        <taxon>Laurasiatheria</taxon>
        <taxon>Artiodactyla</taxon>
        <taxon>Whippomorpha</taxon>
        <taxon>Cetacea</taxon>
        <taxon>Odontoceti</taxon>
        <taxon>Lipotidae</taxon>
        <taxon>Lipotes</taxon>
    </lineage>
</organism>
<evidence type="ECO:0000256" key="17">
    <source>
        <dbReference type="ARBA" id="ARBA00081514"/>
    </source>
</evidence>
<dbReference type="Proteomes" id="UP000265300">
    <property type="component" value="Unplaced"/>
</dbReference>
<feature type="compositionally biased region" description="Basic and acidic residues" evidence="19">
    <location>
        <begin position="298"/>
        <end position="307"/>
    </location>
</feature>
<feature type="compositionally biased region" description="Polar residues" evidence="19">
    <location>
        <begin position="310"/>
        <end position="321"/>
    </location>
</feature>
<dbReference type="STRING" id="118797.A0A340XTA4"/>
<evidence type="ECO:0000256" key="5">
    <source>
        <dbReference type="ARBA" id="ARBA00022490"/>
    </source>
</evidence>
<evidence type="ECO:0000256" key="12">
    <source>
        <dbReference type="ARBA" id="ARBA00022990"/>
    </source>
</evidence>
<evidence type="ECO:0000256" key="9">
    <source>
        <dbReference type="ARBA" id="ARBA00022833"/>
    </source>
</evidence>
<dbReference type="PRINTS" id="PR00405">
    <property type="entry name" value="REVINTRACTNG"/>
</dbReference>
<keyword evidence="12" id="KW-0007">Acetylation</keyword>
<comment type="function">
    <text evidence="14">GTPase-activating protein (GAP) for the ADP ribosylation factor 1 (ARF1). Involved in membrane trafficking and /or vesicle transport. Promotes hydrolysis of the ARF1-bound GTP and thus, is required for the dissociation of coat proteins from Golgi-derived membranes and vesicles, a prerequisite for vesicle's fusion with target compartment. Probably regulates ARF1-mediated transport via its interaction with the KDELR proteins and TMED2. Overexpression induces the redistribution of the entire Golgi complex to the endoplasmic reticulum, as when ARF1 is deactivated. Its activity is stimulated by phosphoinosides and inhibited by phosphatidylcholine.</text>
</comment>
<comment type="subcellular location">
    <subcellularLocation>
        <location evidence="1">Cytoplasm</location>
    </subcellularLocation>
    <subcellularLocation>
        <location evidence="2">Golgi apparatus</location>
    </subcellularLocation>
</comment>
<keyword evidence="10" id="KW-0931">ER-Golgi transport</keyword>
<feature type="region of interest" description="Disordered" evidence="19">
    <location>
        <begin position="298"/>
        <end position="386"/>
    </location>
</feature>
<sequence length="416" mass="44990">MASPRTRKVLKEVRVQDENNVCFECGAFNPQWVSVTYGIWICLECSGKHRGLGVHLSFVRSVTMDKWKDVELEKMKVGGNAKFREFLECQEAYDPCWSLQERYNSKAAALFRDKVATLAEGREWSLESSPAQNWTPPQPKTLPSSAHRASGQLQNSTTSADKAFEDWLNDDLGSYQGAQENRYVGFGNTVPPPKREDDFLNSAMSSLYSGWSSFATGASRFASAAKEGATKFGSQASQKASELGHSLNESVLKPAQEKVKEGKIFDDMSSGFSELAAKVQGVGSRGWRDVTTFFSGRAEDPLDRAPEGRSCQNSGGDSSHSTTDRNFWEAFGSTDPAGAHRSPSGNSWTCADPSADKRSSDGWDAWGSGAASASSNGGGDIGGGEAWGAGAEVRARAVKEVAPPAAVDDGWDNQDW</sequence>
<dbReference type="KEGG" id="lve:103086190"/>
<evidence type="ECO:0000256" key="7">
    <source>
        <dbReference type="ARBA" id="ARBA00022723"/>
    </source>
</evidence>
<evidence type="ECO:0000313" key="21">
    <source>
        <dbReference type="Proteomes" id="UP000265300"/>
    </source>
</evidence>
<keyword evidence="11" id="KW-0653">Protein transport</keyword>
<dbReference type="InterPro" id="IPR037278">
    <property type="entry name" value="ARFGAP/RecO"/>
</dbReference>
<dbReference type="GO" id="GO:0030100">
    <property type="term" value="P:regulation of endocytosis"/>
    <property type="evidence" value="ECO:0007669"/>
    <property type="project" value="TreeGrafter"/>
</dbReference>
<dbReference type="Pfam" id="PF01412">
    <property type="entry name" value="ArfGap"/>
    <property type="match status" value="1"/>
</dbReference>
<dbReference type="GeneID" id="103086190"/>
<dbReference type="Gene3D" id="1.10.220.150">
    <property type="entry name" value="Arf GTPase activating protein"/>
    <property type="match status" value="1"/>
</dbReference>
<evidence type="ECO:0000256" key="18">
    <source>
        <dbReference type="PROSITE-ProRule" id="PRU00288"/>
    </source>
</evidence>
<dbReference type="FunFam" id="1.10.220.150:FF:000008">
    <property type="entry name" value="ADP-ribosylation factor GTPase activating protein 1"/>
    <property type="match status" value="1"/>
</dbReference>
<evidence type="ECO:0000256" key="3">
    <source>
        <dbReference type="ARBA" id="ARBA00022448"/>
    </source>
</evidence>
<keyword evidence="7" id="KW-0479">Metal-binding</keyword>
<dbReference type="GO" id="GO:0032012">
    <property type="term" value="P:regulation of ARF protein signal transduction"/>
    <property type="evidence" value="ECO:0007669"/>
    <property type="project" value="TreeGrafter"/>
</dbReference>
<dbReference type="CDD" id="cd08830">
    <property type="entry name" value="ArfGap_ArfGap1"/>
    <property type="match status" value="1"/>
</dbReference>
<feature type="region of interest" description="Disordered" evidence="19">
    <location>
        <begin position="126"/>
        <end position="158"/>
    </location>
</feature>
<dbReference type="GO" id="GO:0008270">
    <property type="term" value="F:zinc ion binding"/>
    <property type="evidence" value="ECO:0007669"/>
    <property type="project" value="UniProtKB-KW"/>
</dbReference>
<dbReference type="RefSeq" id="XP_007462310.1">
    <property type="nucleotide sequence ID" value="XM_007462248.1"/>
</dbReference>
<dbReference type="CTD" id="55738"/>
<keyword evidence="6" id="KW-0597">Phosphoprotein</keyword>
<dbReference type="PROSITE" id="PS50115">
    <property type="entry name" value="ARFGAP"/>
    <property type="match status" value="1"/>
</dbReference>
<dbReference type="InterPro" id="IPR038508">
    <property type="entry name" value="ArfGAP_dom_sf"/>
</dbReference>
<dbReference type="InParanoid" id="A0A340XTA4"/>
<evidence type="ECO:0000256" key="6">
    <source>
        <dbReference type="ARBA" id="ARBA00022553"/>
    </source>
</evidence>
<keyword evidence="21" id="KW-1185">Reference proteome</keyword>